<comment type="caution">
    <text evidence="2">The sequence shown here is derived from an EMBL/GenBank/DDBJ whole genome shotgun (WGS) entry which is preliminary data.</text>
</comment>
<organism evidence="2 3">
    <name type="scientific">Necator americanus</name>
    <name type="common">Human hookworm</name>
    <dbReference type="NCBI Taxonomy" id="51031"/>
    <lineage>
        <taxon>Eukaryota</taxon>
        <taxon>Metazoa</taxon>
        <taxon>Ecdysozoa</taxon>
        <taxon>Nematoda</taxon>
        <taxon>Chromadorea</taxon>
        <taxon>Rhabditida</taxon>
        <taxon>Rhabditina</taxon>
        <taxon>Rhabditomorpha</taxon>
        <taxon>Strongyloidea</taxon>
        <taxon>Ancylostomatidae</taxon>
        <taxon>Bunostominae</taxon>
        <taxon>Necator</taxon>
    </lineage>
</organism>
<proteinExistence type="predicted"/>
<dbReference type="Proteomes" id="UP001303046">
    <property type="component" value="Unassembled WGS sequence"/>
</dbReference>
<accession>A0ABR1BKN6</accession>
<name>A0ABR1BKN6_NECAM</name>
<sequence length="103" mass="12193">MEWVAEGHQLSDQPGATRGPGKKSLERIREEEEYKSIFNPDQTYYGYTNGVPRRKRDEYYCARFEHIGNDDNIVNIINHHPYTHISVKNVQLRMPQEKLERTT</sequence>
<gene>
    <name evidence="2" type="primary">Necator_chrI.g1109</name>
    <name evidence="2" type="ORF">RB195_004985</name>
</gene>
<protein>
    <submittedName>
        <fullName evidence="2">Uncharacterized protein</fullName>
    </submittedName>
</protein>
<evidence type="ECO:0000313" key="2">
    <source>
        <dbReference type="EMBL" id="KAK6727011.1"/>
    </source>
</evidence>
<reference evidence="2 3" key="1">
    <citation type="submission" date="2023-08" db="EMBL/GenBank/DDBJ databases">
        <title>A Necator americanus chromosomal reference genome.</title>
        <authorList>
            <person name="Ilik V."/>
            <person name="Petrzelkova K.J."/>
            <person name="Pardy F."/>
            <person name="Fuh T."/>
            <person name="Niatou-Singa F.S."/>
            <person name="Gouil Q."/>
            <person name="Baker L."/>
            <person name="Ritchie M.E."/>
            <person name="Jex A.R."/>
            <person name="Gazzola D."/>
            <person name="Li H."/>
            <person name="Toshio Fujiwara R."/>
            <person name="Zhan B."/>
            <person name="Aroian R.V."/>
            <person name="Pafco B."/>
            <person name="Schwarz E.M."/>
        </authorList>
    </citation>
    <scope>NUCLEOTIDE SEQUENCE [LARGE SCALE GENOMIC DNA]</scope>
    <source>
        <strain evidence="2 3">Aroian</strain>
        <tissue evidence="2">Whole animal</tissue>
    </source>
</reference>
<evidence type="ECO:0000256" key="1">
    <source>
        <dbReference type="SAM" id="MobiDB-lite"/>
    </source>
</evidence>
<evidence type="ECO:0000313" key="3">
    <source>
        <dbReference type="Proteomes" id="UP001303046"/>
    </source>
</evidence>
<keyword evidence="3" id="KW-1185">Reference proteome</keyword>
<dbReference type="EMBL" id="JAVFWL010000001">
    <property type="protein sequence ID" value="KAK6727011.1"/>
    <property type="molecule type" value="Genomic_DNA"/>
</dbReference>
<feature type="region of interest" description="Disordered" evidence="1">
    <location>
        <begin position="1"/>
        <end position="25"/>
    </location>
</feature>